<dbReference type="InterPro" id="IPR003660">
    <property type="entry name" value="HAMP_dom"/>
</dbReference>
<evidence type="ECO:0000256" key="3">
    <source>
        <dbReference type="ARBA" id="ARBA00023224"/>
    </source>
</evidence>
<sequence length="708" mass="75166">MKVAAKLPALVLGIALLCSAGVGIASYVSSADTVRGQAEQRLMALAESRRDSLLELYQGKHRTIEGHVQGKTLRAAYSAFDTAWAKYKDKASAMLTKIYVSDNPHPIEERDQLVKAGRKPYDKSHAKHHTPLRDFADANRFPDLLLVNLNGDVIYSARKLSDFGVNLKSEAWQNTPLADAYGKIVTGGHEAMLAYDPAHYLGRDNEPTGFLAAPISVGSKTIGMVVYEAPTKEVTALLGKFSGLGDTGETLLINKSGLVMNDSLRSPEVSELLSDQFAAPEILSSMGGESTFTRLADFNGRDVFAAIVPVTAFGQQYAVVVVQGAGEVLAPLTTLQFWIFAIAIVCAVLACVIGLVMARSLSGRISTLSEIMNKLAGGDTSVDVPAQSTRDEISEMAGSVRIFRENAQERERLETEQKETSFEQERQANAVAGLISEFRSEVTQMLDAVYSNSEQMRVAAEDLNGVADETAGEASSASSASEAASTNVQTVASASEELSASIQEIRRQVQSTTEIVRDASQAAVQTNTKIEGLAEAAQRIGDVVNLISAIAEQTNLLALNATIEAARAGEAGRGFAVVASEVKELATQTAKATEEIEGQIGEVQAATKEAVSSIAGITETMSQVDEYTGTIAAAVEQQGAATNEISGNVQDAARGTQEVAQTIVTISEKAQVTSSSAVQVLNASTDVNTRTTDLRETVDRFLKAVAAA</sequence>
<dbReference type="Gene3D" id="1.10.8.500">
    <property type="entry name" value="HAMP domain in histidine kinase"/>
    <property type="match status" value="1"/>
</dbReference>
<reference evidence="11" key="1">
    <citation type="submission" date="2015-07" db="EMBL/GenBank/DDBJ databases">
        <authorList>
            <person name="Rodrigo-Torres Lidia"/>
            <person name="Arahal R.David."/>
        </authorList>
    </citation>
    <scope>NUCLEOTIDE SEQUENCE [LARGE SCALE GENOMIC DNA]</scope>
    <source>
        <strain evidence="11">CECT 5096</strain>
    </source>
</reference>
<dbReference type="PROSITE" id="PS50192">
    <property type="entry name" value="T_SNARE"/>
    <property type="match status" value="1"/>
</dbReference>
<dbReference type="PANTHER" id="PTHR32089">
    <property type="entry name" value="METHYL-ACCEPTING CHEMOTAXIS PROTEIN MCPB"/>
    <property type="match status" value="1"/>
</dbReference>
<dbReference type="GO" id="GO:0007165">
    <property type="term" value="P:signal transduction"/>
    <property type="evidence" value="ECO:0007669"/>
    <property type="project" value="UniProtKB-KW"/>
</dbReference>
<dbReference type="OrthoDB" id="354287at2"/>
<dbReference type="Gene3D" id="3.30.450.20">
    <property type="entry name" value="PAS domain"/>
    <property type="match status" value="1"/>
</dbReference>
<evidence type="ECO:0000256" key="2">
    <source>
        <dbReference type="ARBA" id="ARBA00022519"/>
    </source>
</evidence>
<evidence type="ECO:0000256" key="1">
    <source>
        <dbReference type="ARBA" id="ARBA00004429"/>
    </source>
</evidence>
<dbReference type="PROSITE" id="PS50111">
    <property type="entry name" value="CHEMOTAXIS_TRANSDUC_2"/>
    <property type="match status" value="1"/>
</dbReference>
<name>A0A0M7ASN4_9HYPH</name>
<dbReference type="Pfam" id="PF00672">
    <property type="entry name" value="HAMP"/>
    <property type="match status" value="1"/>
</dbReference>
<evidence type="ECO:0000259" key="8">
    <source>
        <dbReference type="PROSITE" id="PS50192"/>
    </source>
</evidence>
<dbReference type="InterPro" id="IPR004089">
    <property type="entry name" value="MCPsignal_dom"/>
</dbReference>
<comment type="similarity">
    <text evidence="4">Belongs to the methyl-accepting chemotaxis (MCP) protein family.</text>
</comment>
<evidence type="ECO:0000259" key="7">
    <source>
        <dbReference type="PROSITE" id="PS50111"/>
    </source>
</evidence>
<evidence type="ECO:0000256" key="6">
    <source>
        <dbReference type="SAM" id="Phobius"/>
    </source>
</evidence>
<dbReference type="RefSeq" id="WP_055117847.1">
    <property type="nucleotide sequence ID" value="NZ_CXWA01000004.1"/>
</dbReference>
<dbReference type="Gene3D" id="1.10.287.950">
    <property type="entry name" value="Methyl-accepting chemotaxis protein"/>
    <property type="match status" value="1"/>
</dbReference>
<feature type="transmembrane region" description="Helical" evidence="6">
    <location>
        <begin position="337"/>
        <end position="358"/>
    </location>
</feature>
<evidence type="ECO:0000313" key="11">
    <source>
        <dbReference type="Proteomes" id="UP000049983"/>
    </source>
</evidence>
<keyword evidence="11" id="KW-1185">Reference proteome</keyword>
<protein>
    <submittedName>
        <fullName evidence="10">Methyl-accepting chemotaxis protein 4</fullName>
    </submittedName>
</protein>
<dbReference type="GeneID" id="97672446"/>
<dbReference type="PANTHER" id="PTHR32089:SF112">
    <property type="entry name" value="LYSOZYME-LIKE PROTEIN-RELATED"/>
    <property type="match status" value="1"/>
</dbReference>
<feature type="domain" description="T-SNARE coiled-coil homology" evidence="8">
    <location>
        <begin position="604"/>
        <end position="666"/>
    </location>
</feature>
<dbReference type="EMBL" id="CXWC01000013">
    <property type="protein sequence ID" value="CTQ77538.1"/>
    <property type="molecule type" value="Genomic_DNA"/>
</dbReference>
<accession>A0A0M7ASN4</accession>
<dbReference type="PROSITE" id="PS50885">
    <property type="entry name" value="HAMP"/>
    <property type="match status" value="1"/>
</dbReference>
<keyword evidence="6" id="KW-0472">Membrane</keyword>
<dbReference type="SMART" id="SM00304">
    <property type="entry name" value="HAMP"/>
    <property type="match status" value="1"/>
</dbReference>
<feature type="domain" description="Methyl-accepting transducer" evidence="7">
    <location>
        <begin position="452"/>
        <end position="674"/>
    </location>
</feature>
<dbReference type="SMART" id="SM00283">
    <property type="entry name" value="MA"/>
    <property type="match status" value="1"/>
</dbReference>
<evidence type="ECO:0000313" key="10">
    <source>
        <dbReference type="EMBL" id="CTQ77538.1"/>
    </source>
</evidence>
<evidence type="ECO:0000259" key="9">
    <source>
        <dbReference type="PROSITE" id="PS50885"/>
    </source>
</evidence>
<dbReference type="InterPro" id="IPR000727">
    <property type="entry name" value="T_SNARE_dom"/>
</dbReference>
<keyword evidence="6" id="KW-0812">Transmembrane</keyword>
<evidence type="ECO:0000256" key="5">
    <source>
        <dbReference type="PROSITE-ProRule" id="PRU00284"/>
    </source>
</evidence>
<organism evidence="10 11">
    <name type="scientific">Roseibium album</name>
    <dbReference type="NCBI Taxonomy" id="311410"/>
    <lineage>
        <taxon>Bacteria</taxon>
        <taxon>Pseudomonadati</taxon>
        <taxon>Pseudomonadota</taxon>
        <taxon>Alphaproteobacteria</taxon>
        <taxon>Hyphomicrobiales</taxon>
        <taxon>Stappiaceae</taxon>
        <taxon>Roseibium</taxon>
    </lineage>
</organism>
<comment type="subcellular location">
    <subcellularLocation>
        <location evidence="1">Cell inner membrane</location>
        <topology evidence="1">Multi-pass membrane protein</topology>
    </subcellularLocation>
</comment>
<keyword evidence="2" id="KW-0997">Cell inner membrane</keyword>
<dbReference type="Pfam" id="PF00015">
    <property type="entry name" value="MCPsignal"/>
    <property type="match status" value="1"/>
</dbReference>
<evidence type="ECO:0000256" key="4">
    <source>
        <dbReference type="ARBA" id="ARBA00029447"/>
    </source>
</evidence>
<dbReference type="Proteomes" id="UP000049983">
    <property type="component" value="Unassembled WGS sequence"/>
</dbReference>
<dbReference type="GO" id="GO:0005886">
    <property type="term" value="C:plasma membrane"/>
    <property type="evidence" value="ECO:0007669"/>
    <property type="project" value="UniProtKB-SubCell"/>
</dbReference>
<dbReference type="STRING" id="311410.LA5095_03904"/>
<keyword evidence="2" id="KW-1003">Cell membrane</keyword>
<keyword evidence="3 5" id="KW-0807">Transducer</keyword>
<dbReference type="SUPFAM" id="SSF58104">
    <property type="entry name" value="Methyl-accepting chemotaxis protein (MCP) signaling domain"/>
    <property type="match status" value="1"/>
</dbReference>
<feature type="domain" description="HAMP" evidence="9">
    <location>
        <begin position="359"/>
        <end position="412"/>
    </location>
</feature>
<keyword evidence="6" id="KW-1133">Transmembrane helix</keyword>
<dbReference type="AlphaFoldDB" id="A0A0M7ASN4"/>
<proteinExistence type="inferred from homology"/>
<gene>
    <name evidence="10" type="primary">mcp4_13</name>
    <name evidence="10" type="ORF">LA5096_05186</name>
</gene>